<evidence type="ECO:0000313" key="2">
    <source>
        <dbReference type="Proteomes" id="UP000481861"/>
    </source>
</evidence>
<accession>A0A7C8MDS3</accession>
<reference evidence="1 2" key="1">
    <citation type="submission" date="2020-01" db="EMBL/GenBank/DDBJ databases">
        <authorList>
            <consortium name="DOE Joint Genome Institute"/>
            <person name="Haridas S."/>
            <person name="Albert R."/>
            <person name="Binder M."/>
            <person name="Bloem J."/>
            <person name="Labutti K."/>
            <person name="Salamov A."/>
            <person name="Andreopoulos B."/>
            <person name="Baker S.E."/>
            <person name="Barry K."/>
            <person name="Bills G."/>
            <person name="Bluhm B.H."/>
            <person name="Cannon C."/>
            <person name="Castanera R."/>
            <person name="Culley D.E."/>
            <person name="Daum C."/>
            <person name="Ezra D."/>
            <person name="Gonzalez J.B."/>
            <person name="Henrissat B."/>
            <person name="Kuo A."/>
            <person name="Liang C."/>
            <person name="Lipzen A."/>
            <person name="Lutzoni F."/>
            <person name="Magnuson J."/>
            <person name="Mondo S."/>
            <person name="Nolan M."/>
            <person name="Ohm R."/>
            <person name="Pangilinan J."/>
            <person name="Park H.-J.H."/>
            <person name="Ramirez L."/>
            <person name="Alfaro M."/>
            <person name="Sun H."/>
            <person name="Tritt A."/>
            <person name="Yoshinaga Y."/>
            <person name="Zwiers L.-H.L."/>
            <person name="Turgeon B.G."/>
            <person name="Goodwin S.B."/>
            <person name="Spatafora J.W."/>
            <person name="Crous P.W."/>
            <person name="Grigoriev I.V."/>
        </authorList>
    </citation>
    <scope>NUCLEOTIDE SEQUENCE [LARGE SCALE GENOMIC DNA]</scope>
    <source>
        <strain evidence="1 2">CBS 611.86</strain>
    </source>
</reference>
<gene>
    <name evidence="1" type="ORF">BDV95DRAFT_8525</name>
</gene>
<sequence length="218" mass="25315">MCSESDRCTYQIPGPPPTPLGLLALTYTCRLLRSETHDMVHQNATYSLSAQYLPLWLKHLHEHAPQQLKNLRRVTLTGRNKYICSNERWLAEQLQDQVPQLEGVAYQGQVDPIWVFGYAARDGQRPICLRSRIAQAMKSFSPKITVAIEGHAWYKGRDYGYVWESDRQGTFRILRKGKPGNDINGGTGWEPHDVEVEMHNVFFRKSKRNAPWKKWWPH</sequence>
<comment type="caution">
    <text evidence="1">The sequence shown here is derived from an EMBL/GenBank/DDBJ whole genome shotgun (WGS) entry which is preliminary data.</text>
</comment>
<dbReference type="AlphaFoldDB" id="A0A7C8MDS3"/>
<proteinExistence type="predicted"/>
<name>A0A7C8MDS3_9PLEO</name>
<evidence type="ECO:0000313" key="1">
    <source>
        <dbReference type="EMBL" id="KAF2878020.1"/>
    </source>
</evidence>
<organism evidence="1 2">
    <name type="scientific">Massariosphaeria phaeospora</name>
    <dbReference type="NCBI Taxonomy" id="100035"/>
    <lineage>
        <taxon>Eukaryota</taxon>
        <taxon>Fungi</taxon>
        <taxon>Dikarya</taxon>
        <taxon>Ascomycota</taxon>
        <taxon>Pezizomycotina</taxon>
        <taxon>Dothideomycetes</taxon>
        <taxon>Pleosporomycetidae</taxon>
        <taxon>Pleosporales</taxon>
        <taxon>Pleosporales incertae sedis</taxon>
        <taxon>Massariosphaeria</taxon>
    </lineage>
</organism>
<dbReference type="EMBL" id="JAADJZ010000001">
    <property type="protein sequence ID" value="KAF2878020.1"/>
    <property type="molecule type" value="Genomic_DNA"/>
</dbReference>
<dbReference type="Proteomes" id="UP000481861">
    <property type="component" value="Unassembled WGS sequence"/>
</dbReference>
<protein>
    <submittedName>
        <fullName evidence="1">Uncharacterized protein</fullName>
    </submittedName>
</protein>
<keyword evidence="2" id="KW-1185">Reference proteome</keyword>